<evidence type="ECO:0000313" key="4">
    <source>
        <dbReference type="EMBL" id="GFE54726.1"/>
    </source>
</evidence>
<dbReference type="AlphaFoldDB" id="A0A9W5TCA6"/>
<evidence type="ECO:0000259" key="3">
    <source>
        <dbReference type="Pfam" id="PF01248"/>
    </source>
</evidence>
<dbReference type="InterPro" id="IPR029064">
    <property type="entry name" value="Ribosomal_eL30-like_sf"/>
</dbReference>
<keyword evidence="5" id="KW-1185">Reference proteome</keyword>
<gene>
    <name evidence="4" type="ORF">BaOVIS_021300</name>
</gene>
<dbReference type="InterPro" id="IPR018492">
    <property type="entry name" value="Ribosomal_eL8/Nhp2"/>
</dbReference>
<proteinExistence type="inferred from homology"/>
<dbReference type="PRINTS" id="PR00881">
    <property type="entry name" value="L7ARS6FAMILY"/>
</dbReference>
<dbReference type="Gene3D" id="3.30.1330.30">
    <property type="match status" value="1"/>
</dbReference>
<accession>A0A9W5TCA6</accession>
<evidence type="ECO:0000256" key="1">
    <source>
        <dbReference type="ARBA" id="ARBA00007337"/>
    </source>
</evidence>
<dbReference type="Pfam" id="PF01248">
    <property type="entry name" value="Ribosomal_L7Ae"/>
    <property type="match status" value="1"/>
</dbReference>
<organism evidence="4 5">
    <name type="scientific">Babesia ovis</name>
    <dbReference type="NCBI Taxonomy" id="5869"/>
    <lineage>
        <taxon>Eukaryota</taxon>
        <taxon>Sar</taxon>
        <taxon>Alveolata</taxon>
        <taxon>Apicomplexa</taxon>
        <taxon>Aconoidasida</taxon>
        <taxon>Piroplasmida</taxon>
        <taxon>Babesiidae</taxon>
        <taxon>Babesia</taxon>
    </lineage>
</organism>
<dbReference type="GO" id="GO:0005840">
    <property type="term" value="C:ribosome"/>
    <property type="evidence" value="ECO:0007669"/>
    <property type="project" value="UniProtKB-KW"/>
</dbReference>
<dbReference type="OrthoDB" id="5364946at2759"/>
<dbReference type="InterPro" id="IPR004038">
    <property type="entry name" value="Ribosomal_eL8/eL30/eS12/Gad45"/>
</dbReference>
<evidence type="ECO:0000256" key="2">
    <source>
        <dbReference type="ARBA" id="ARBA00023274"/>
    </source>
</evidence>
<dbReference type="PANTHER" id="PTHR23105">
    <property type="entry name" value="RIBOSOMAL PROTEIN L7AE FAMILY MEMBER"/>
    <property type="match status" value="1"/>
</dbReference>
<protein>
    <submittedName>
        <fullName evidence="4">60S ribosomal protein L7a</fullName>
    </submittedName>
</protein>
<evidence type="ECO:0000313" key="5">
    <source>
        <dbReference type="Proteomes" id="UP001057455"/>
    </source>
</evidence>
<sequence>MSDNGDVHMDSGGEEPVYVAPIANPQLTGKTLKRSMKLLKRALAVEKLAKHQRLEGGHNDIVLTRLVKRGVQDVTKAIRKGTDGIVLIACDVHPIDVVAHLPVMCEDNNLAYAYVDTKRVISHVCQSKRPTCVVLVVKPPQDLSKRLEQLAKGDHKLNYEDLYAKVNKAIRDVHPYM</sequence>
<comment type="similarity">
    <text evidence="1">Belongs to the eukaryotic ribosomal protein eL8 family.</text>
</comment>
<dbReference type="GO" id="GO:0003723">
    <property type="term" value="F:RNA binding"/>
    <property type="evidence" value="ECO:0007669"/>
    <property type="project" value="InterPro"/>
</dbReference>
<reference evidence="4" key="1">
    <citation type="submission" date="2019-12" db="EMBL/GenBank/DDBJ databases">
        <title>Genome sequence of Babesia ovis.</title>
        <authorList>
            <person name="Yamagishi J."/>
            <person name="Sevinc F."/>
            <person name="Xuan X."/>
        </authorList>
    </citation>
    <scope>NUCLEOTIDE SEQUENCE</scope>
    <source>
        <strain evidence="4">Selcuk</strain>
    </source>
</reference>
<dbReference type="EMBL" id="BLIY01000017">
    <property type="protein sequence ID" value="GFE54726.1"/>
    <property type="molecule type" value="Genomic_DNA"/>
</dbReference>
<keyword evidence="2" id="KW-0687">Ribonucleoprotein</keyword>
<dbReference type="SUPFAM" id="SSF55315">
    <property type="entry name" value="L30e-like"/>
    <property type="match status" value="1"/>
</dbReference>
<name>A0A9W5TCA6_BABOV</name>
<keyword evidence="4" id="KW-0689">Ribosomal protein</keyword>
<feature type="domain" description="Ribosomal protein eL8/eL30/eS12/Gadd45" evidence="3">
    <location>
        <begin position="64"/>
        <end position="141"/>
    </location>
</feature>
<dbReference type="Proteomes" id="UP001057455">
    <property type="component" value="Unassembled WGS sequence"/>
</dbReference>
<comment type="caution">
    <text evidence="4">The sequence shown here is derived from an EMBL/GenBank/DDBJ whole genome shotgun (WGS) entry which is preliminary data.</text>
</comment>
<dbReference type="GO" id="GO:1990904">
    <property type="term" value="C:ribonucleoprotein complex"/>
    <property type="evidence" value="ECO:0007669"/>
    <property type="project" value="UniProtKB-KW"/>
</dbReference>
<dbReference type="InterPro" id="IPR050257">
    <property type="entry name" value="eL8/uL1-like"/>
</dbReference>